<proteinExistence type="predicted"/>
<dbReference type="AlphaFoldDB" id="A0A345ZVH6"/>
<reference evidence="6 7" key="1">
    <citation type="submission" date="2018-07" db="EMBL/GenBank/DDBJ databases">
        <authorList>
            <person name="Quirk P.G."/>
            <person name="Krulwich T.A."/>
        </authorList>
    </citation>
    <scope>NUCLEOTIDE SEQUENCE [LARGE SCALE GENOMIC DNA]</scope>
    <source>
        <strain evidence="6 7">CC-BB4</strain>
    </source>
</reference>
<evidence type="ECO:0000313" key="7">
    <source>
        <dbReference type="Proteomes" id="UP000254889"/>
    </source>
</evidence>
<accession>A0A345ZVH6</accession>
<sequence>MLDELRRCSHADGHPPLNGTPVVQVKKKQVRQAILDSAYDLFSERGYNSTTLQEIAERAGVGVSSLYSYFPSKIHLLYAVVEPWTKEAFDRLEERVKKQKTPRDKLSTILLGVWRDVPMENLGLANSHMEALASADPKQQKPAPLLKWVEERLMMMLASALPESKIDYEVLPNLFMMAYDGFVINRRLNDLRDIERVSNAMCDILLGPAKP</sequence>
<keyword evidence="3" id="KW-0804">Transcription</keyword>
<dbReference type="Proteomes" id="UP000254889">
    <property type="component" value="Chromosome"/>
</dbReference>
<dbReference type="InterPro" id="IPR009057">
    <property type="entry name" value="Homeodomain-like_sf"/>
</dbReference>
<evidence type="ECO:0000256" key="4">
    <source>
        <dbReference type="PROSITE-ProRule" id="PRU00335"/>
    </source>
</evidence>
<feature type="DNA-binding region" description="H-T-H motif" evidence="4">
    <location>
        <begin position="51"/>
        <end position="70"/>
    </location>
</feature>
<dbReference type="PANTHER" id="PTHR30055:SF234">
    <property type="entry name" value="HTH-TYPE TRANSCRIPTIONAL REGULATOR BETI"/>
    <property type="match status" value="1"/>
</dbReference>
<dbReference type="SUPFAM" id="SSF46689">
    <property type="entry name" value="Homeodomain-like"/>
    <property type="match status" value="1"/>
</dbReference>
<keyword evidence="2 4" id="KW-0238">DNA-binding</keyword>
<evidence type="ECO:0000256" key="3">
    <source>
        <dbReference type="ARBA" id="ARBA00023163"/>
    </source>
</evidence>
<dbReference type="InterPro" id="IPR050109">
    <property type="entry name" value="HTH-type_TetR-like_transc_reg"/>
</dbReference>
<dbReference type="EMBL" id="CP031417">
    <property type="protein sequence ID" value="AXK80923.1"/>
    <property type="molecule type" value="Genomic_DNA"/>
</dbReference>
<dbReference type="PANTHER" id="PTHR30055">
    <property type="entry name" value="HTH-TYPE TRANSCRIPTIONAL REGULATOR RUTR"/>
    <property type="match status" value="1"/>
</dbReference>
<dbReference type="GO" id="GO:0000976">
    <property type="term" value="F:transcription cis-regulatory region binding"/>
    <property type="evidence" value="ECO:0007669"/>
    <property type="project" value="TreeGrafter"/>
</dbReference>
<name>A0A345ZVH6_9HYPH</name>
<dbReference type="Gene3D" id="1.10.357.10">
    <property type="entry name" value="Tetracycline Repressor, domain 2"/>
    <property type="match status" value="1"/>
</dbReference>
<dbReference type="KEGG" id="ptaw:DW352_10625"/>
<dbReference type="InterPro" id="IPR001647">
    <property type="entry name" value="HTH_TetR"/>
</dbReference>
<evidence type="ECO:0000313" key="6">
    <source>
        <dbReference type="EMBL" id="AXK80923.1"/>
    </source>
</evidence>
<protein>
    <submittedName>
        <fullName evidence="6">TetR/AcrR family transcriptional regulator</fullName>
    </submittedName>
</protein>
<organism evidence="6 7">
    <name type="scientific">Pseudolabrys taiwanensis</name>
    <dbReference type="NCBI Taxonomy" id="331696"/>
    <lineage>
        <taxon>Bacteria</taxon>
        <taxon>Pseudomonadati</taxon>
        <taxon>Pseudomonadota</taxon>
        <taxon>Alphaproteobacteria</taxon>
        <taxon>Hyphomicrobiales</taxon>
        <taxon>Xanthobacteraceae</taxon>
        <taxon>Pseudolabrys</taxon>
    </lineage>
</organism>
<dbReference type="Pfam" id="PF00440">
    <property type="entry name" value="TetR_N"/>
    <property type="match status" value="1"/>
</dbReference>
<dbReference type="PROSITE" id="PS50977">
    <property type="entry name" value="HTH_TETR_2"/>
    <property type="match status" value="1"/>
</dbReference>
<dbReference type="PRINTS" id="PR00455">
    <property type="entry name" value="HTHTETR"/>
</dbReference>
<evidence type="ECO:0000259" key="5">
    <source>
        <dbReference type="PROSITE" id="PS50977"/>
    </source>
</evidence>
<evidence type="ECO:0000256" key="1">
    <source>
        <dbReference type="ARBA" id="ARBA00023015"/>
    </source>
</evidence>
<feature type="domain" description="HTH tetR-type" evidence="5">
    <location>
        <begin position="28"/>
        <end position="88"/>
    </location>
</feature>
<keyword evidence="1" id="KW-0805">Transcription regulation</keyword>
<dbReference type="GO" id="GO:0003700">
    <property type="term" value="F:DNA-binding transcription factor activity"/>
    <property type="evidence" value="ECO:0007669"/>
    <property type="project" value="TreeGrafter"/>
</dbReference>
<evidence type="ECO:0000256" key="2">
    <source>
        <dbReference type="ARBA" id="ARBA00023125"/>
    </source>
</evidence>
<gene>
    <name evidence="6" type="ORF">DW352_10625</name>
</gene>
<keyword evidence="7" id="KW-1185">Reference proteome</keyword>